<dbReference type="Gene3D" id="3.40.50.200">
    <property type="entry name" value="Peptidase S8/S53 domain"/>
    <property type="match status" value="1"/>
</dbReference>
<dbReference type="InterPro" id="IPR036852">
    <property type="entry name" value="Peptidase_S8/S53_dom_sf"/>
</dbReference>
<keyword evidence="3" id="KW-1185">Reference proteome</keyword>
<dbReference type="SUPFAM" id="SSF52743">
    <property type="entry name" value="Subtilisin-like"/>
    <property type="match status" value="1"/>
</dbReference>
<dbReference type="GO" id="GO:0006508">
    <property type="term" value="P:proteolysis"/>
    <property type="evidence" value="ECO:0007669"/>
    <property type="project" value="InterPro"/>
</dbReference>
<protein>
    <recommendedName>
        <fullName evidence="4">Subtilase family protein</fullName>
    </recommendedName>
</protein>
<proteinExistence type="predicted"/>
<dbReference type="STRING" id="1114924.SAMN05216258_10115"/>
<dbReference type="Gene3D" id="2.60.120.1290">
    <property type="match status" value="1"/>
</dbReference>
<evidence type="ECO:0000313" key="3">
    <source>
        <dbReference type="Proteomes" id="UP000199377"/>
    </source>
</evidence>
<dbReference type="Proteomes" id="UP000199377">
    <property type="component" value="Unassembled WGS sequence"/>
</dbReference>
<dbReference type="AlphaFoldDB" id="A0A1I3BDL2"/>
<evidence type="ECO:0000313" key="2">
    <source>
        <dbReference type="EMBL" id="SFH60384.1"/>
    </source>
</evidence>
<dbReference type="OrthoDB" id="8010691at2"/>
<feature type="region of interest" description="Disordered" evidence="1">
    <location>
        <begin position="597"/>
        <end position="619"/>
    </location>
</feature>
<gene>
    <name evidence="2" type="ORF">SAMN05216258_10115</name>
</gene>
<feature type="region of interest" description="Disordered" evidence="1">
    <location>
        <begin position="684"/>
        <end position="725"/>
    </location>
</feature>
<reference evidence="2 3" key="1">
    <citation type="submission" date="2016-10" db="EMBL/GenBank/DDBJ databases">
        <authorList>
            <person name="de Groot N.N."/>
        </authorList>
    </citation>
    <scope>NUCLEOTIDE SEQUENCE [LARGE SCALE GENOMIC DNA]</scope>
    <source>
        <strain evidence="2 3">CGMCC 1.11030</strain>
    </source>
</reference>
<dbReference type="RefSeq" id="WP_092856466.1">
    <property type="nucleotide sequence ID" value="NZ_FOQH01000001.1"/>
</dbReference>
<dbReference type="GO" id="GO:0004252">
    <property type="term" value="F:serine-type endopeptidase activity"/>
    <property type="evidence" value="ECO:0007669"/>
    <property type="project" value="InterPro"/>
</dbReference>
<accession>A0A1I3BDL2</accession>
<name>A0A1I3BDL2_9RHOB</name>
<sequence length="725" mass="76366">MTPAPRWQDAGVNSLDPYGDWASNDGADFLLDFKRDLTRIRQEAREPNFWATIRTQPSGRSDDETEIPFDYIRMGFIERALRLSVGPPPIDDLKPDDPAVFTVPVALRRDALHEAQTPPAAPDAPPAGPAPRRFADVADVDLDDADVIMIVVDHAPNPAHEAFLAPDGSRTRVLWHWAQEGQARAGQQTPFGRALSGAEIDAARRAAPDPETAMRRLGLIDVARDQQPVGLARTTHGAAVAALAAGRLGAAGPPHAATGAERAWLMTVGLPSFGNWDHSGAGLTVFVSYALHHALLRALALIAAQNKPRVRVLVNLSYGISGGPHDGSGMMESHIDAVLRTYDERWRKVFHPSSGPGAALPDGVPATAPIALTLPAGNGLQSRAHARAAGGEAPGPVALAVDWHVPPADRTSSFVEVWLPGDAEAPAIEIAPPNAGQATTWRPQLVRDGPSVVARKLISADGRVLARLTFDRPFFSDAKARFVLALAPTDASAAAAPRDPAPAGVWRIRVAAGLKPRQEIAAWIQREDQTVGLAQRGRPSRFGGDASYRRFTPAGAWREMPGDEGGAIRRFGTLSGAATGRAPLVVGAFRGSDRRASPYSAAAALRPDPPGPPPERERRTPVAMLAADRAPTLPGAPTASNRSPGGVALAGTSAASALAARRLADAWTCADADPAALLRSLAEQGEAEIAQAPPLSPPLPGSPDARSTPPDERGGRGRILPSRSS</sequence>
<evidence type="ECO:0008006" key="4">
    <source>
        <dbReference type="Google" id="ProtNLM"/>
    </source>
</evidence>
<dbReference type="EMBL" id="FOQH01000001">
    <property type="protein sequence ID" value="SFH60384.1"/>
    <property type="molecule type" value="Genomic_DNA"/>
</dbReference>
<organism evidence="2 3">
    <name type="scientific">Albimonas pacifica</name>
    <dbReference type="NCBI Taxonomy" id="1114924"/>
    <lineage>
        <taxon>Bacteria</taxon>
        <taxon>Pseudomonadati</taxon>
        <taxon>Pseudomonadota</taxon>
        <taxon>Alphaproteobacteria</taxon>
        <taxon>Rhodobacterales</taxon>
        <taxon>Paracoccaceae</taxon>
        <taxon>Albimonas</taxon>
    </lineage>
</organism>
<evidence type="ECO:0000256" key="1">
    <source>
        <dbReference type="SAM" id="MobiDB-lite"/>
    </source>
</evidence>